<dbReference type="PANTHER" id="PTHR12147">
    <property type="entry name" value="METALLOPEPTIDASE M28 FAMILY MEMBER"/>
    <property type="match status" value="1"/>
</dbReference>
<dbReference type="Proteomes" id="UP001595818">
    <property type="component" value="Unassembled WGS sequence"/>
</dbReference>
<dbReference type="RefSeq" id="WP_377067184.1">
    <property type="nucleotide sequence ID" value="NZ_JBHSJJ010000013.1"/>
</dbReference>
<gene>
    <name evidence="2" type="ORF">ACFPFU_19415</name>
</gene>
<keyword evidence="3" id="KW-1185">Reference proteome</keyword>
<evidence type="ECO:0000313" key="2">
    <source>
        <dbReference type="EMBL" id="MFC4873882.1"/>
    </source>
</evidence>
<evidence type="ECO:0000259" key="1">
    <source>
        <dbReference type="Pfam" id="PF04389"/>
    </source>
</evidence>
<reference evidence="3" key="1">
    <citation type="journal article" date="2019" name="Int. J. Syst. Evol. Microbiol.">
        <title>The Global Catalogue of Microorganisms (GCM) 10K type strain sequencing project: providing services to taxonomists for standard genome sequencing and annotation.</title>
        <authorList>
            <consortium name="The Broad Institute Genomics Platform"/>
            <consortium name="The Broad Institute Genome Sequencing Center for Infectious Disease"/>
            <person name="Wu L."/>
            <person name="Ma J."/>
        </authorList>
    </citation>
    <scope>NUCLEOTIDE SEQUENCE [LARGE SCALE GENOMIC DNA]</scope>
    <source>
        <strain evidence="3">CGMCC 4.7466</strain>
    </source>
</reference>
<evidence type="ECO:0000313" key="3">
    <source>
        <dbReference type="Proteomes" id="UP001595818"/>
    </source>
</evidence>
<feature type="domain" description="Peptidase M28" evidence="1">
    <location>
        <begin position="93"/>
        <end position="287"/>
    </location>
</feature>
<protein>
    <submittedName>
        <fullName evidence="2">M28 family peptidase</fullName>
    </submittedName>
</protein>
<accession>A0ABV9T5T5</accession>
<dbReference type="EMBL" id="JBHSJJ010000013">
    <property type="protein sequence ID" value="MFC4873882.1"/>
    <property type="molecule type" value="Genomic_DNA"/>
</dbReference>
<sequence>MKTIRKVILFLFLAVPFVLQAQKVDRSVLLEDLEFLSSEKLRGRAPMSEGSRMAQDYIKERFKSLGLSSQFPDHSQKFRLSDKDKARDRKGVNIIGFVPGSESSRIILVMAHYDHLGTKEDLIFHGADDNASGAAALLSFAAYFAENRPEHSMLFAATDAEEMGLLGARALARDFPFPLDQISVVFNMDMIGRSDMRRLYAVGTRHYPQLKPFIEDVARRSKIELVPGNDGGGGKDWTNASDHAAFHEKGVPFIYFGVDDHKDYHKPSDTFENIDQEFYYQAVTTILDTIMRMDRGLK</sequence>
<dbReference type="Pfam" id="PF04389">
    <property type="entry name" value="Peptidase_M28"/>
    <property type="match status" value="1"/>
</dbReference>
<name>A0ABV9T5T5_9BACT</name>
<dbReference type="InterPro" id="IPR007484">
    <property type="entry name" value="Peptidase_M28"/>
</dbReference>
<organism evidence="2 3">
    <name type="scientific">Negadavirga shengliensis</name>
    <dbReference type="NCBI Taxonomy" id="1389218"/>
    <lineage>
        <taxon>Bacteria</taxon>
        <taxon>Pseudomonadati</taxon>
        <taxon>Bacteroidota</taxon>
        <taxon>Cytophagia</taxon>
        <taxon>Cytophagales</taxon>
        <taxon>Cyclobacteriaceae</taxon>
        <taxon>Negadavirga</taxon>
    </lineage>
</organism>
<comment type="caution">
    <text evidence="2">The sequence shown here is derived from an EMBL/GenBank/DDBJ whole genome shotgun (WGS) entry which is preliminary data.</text>
</comment>
<dbReference type="SUPFAM" id="SSF53187">
    <property type="entry name" value="Zn-dependent exopeptidases"/>
    <property type="match status" value="1"/>
</dbReference>
<proteinExistence type="predicted"/>
<dbReference type="Gene3D" id="3.40.630.10">
    <property type="entry name" value="Zn peptidases"/>
    <property type="match status" value="1"/>
</dbReference>
<dbReference type="InterPro" id="IPR045175">
    <property type="entry name" value="M28_fam"/>
</dbReference>
<dbReference type="PANTHER" id="PTHR12147:SF26">
    <property type="entry name" value="PEPTIDASE M28 DOMAIN-CONTAINING PROTEIN"/>
    <property type="match status" value="1"/>
</dbReference>